<comment type="caution">
    <text evidence="2">The sequence shown here is derived from an EMBL/GenBank/DDBJ whole genome shotgun (WGS) entry which is preliminary data.</text>
</comment>
<dbReference type="EMBL" id="PQXL01000122">
    <property type="protein sequence ID" value="THV51128.1"/>
    <property type="molecule type" value="Genomic_DNA"/>
</dbReference>
<gene>
    <name evidence="2" type="ORF">BGAL_0122g00130</name>
</gene>
<dbReference type="OrthoDB" id="10485516at2759"/>
<dbReference type="Proteomes" id="UP000308671">
    <property type="component" value="Unassembled WGS sequence"/>
</dbReference>
<feature type="compositionally biased region" description="Basic and acidic residues" evidence="1">
    <location>
        <begin position="29"/>
        <end position="42"/>
    </location>
</feature>
<protein>
    <submittedName>
        <fullName evidence="2">Uncharacterized protein</fullName>
    </submittedName>
</protein>
<feature type="region of interest" description="Disordered" evidence="1">
    <location>
        <begin position="16"/>
        <end position="114"/>
    </location>
</feature>
<evidence type="ECO:0000256" key="1">
    <source>
        <dbReference type="SAM" id="MobiDB-lite"/>
    </source>
</evidence>
<organism evidence="2 3">
    <name type="scientific">Botrytis galanthina</name>
    <dbReference type="NCBI Taxonomy" id="278940"/>
    <lineage>
        <taxon>Eukaryota</taxon>
        <taxon>Fungi</taxon>
        <taxon>Dikarya</taxon>
        <taxon>Ascomycota</taxon>
        <taxon>Pezizomycotina</taxon>
        <taxon>Leotiomycetes</taxon>
        <taxon>Helotiales</taxon>
        <taxon>Sclerotiniaceae</taxon>
        <taxon>Botrytis</taxon>
    </lineage>
</organism>
<feature type="compositionally biased region" description="Basic residues" evidence="1">
    <location>
        <begin position="16"/>
        <end position="28"/>
    </location>
</feature>
<feature type="compositionally biased region" description="Basic and acidic residues" evidence="1">
    <location>
        <begin position="63"/>
        <end position="78"/>
    </location>
</feature>
<accession>A0A4S8R097</accession>
<name>A0A4S8R097_9HELO</name>
<evidence type="ECO:0000313" key="3">
    <source>
        <dbReference type="Proteomes" id="UP000308671"/>
    </source>
</evidence>
<feature type="compositionally biased region" description="Acidic residues" evidence="1">
    <location>
        <begin position="102"/>
        <end position="113"/>
    </location>
</feature>
<reference evidence="2 3" key="1">
    <citation type="submission" date="2017-12" db="EMBL/GenBank/DDBJ databases">
        <title>Comparative genomics of Botrytis spp.</title>
        <authorList>
            <person name="Valero-Jimenez C.A."/>
            <person name="Tapia P."/>
            <person name="Veloso J."/>
            <person name="Silva-Moreno E."/>
            <person name="Staats M."/>
            <person name="Valdes J.H."/>
            <person name="Van Kan J.A.L."/>
        </authorList>
    </citation>
    <scope>NUCLEOTIDE SEQUENCE [LARGE SCALE GENOMIC DNA]</scope>
    <source>
        <strain evidence="2 3">MUCL435</strain>
    </source>
</reference>
<proteinExistence type="predicted"/>
<dbReference type="AlphaFoldDB" id="A0A4S8R097"/>
<evidence type="ECO:0000313" key="2">
    <source>
        <dbReference type="EMBL" id="THV51128.1"/>
    </source>
</evidence>
<sequence length="183" mass="19562">MVSIWITRVFYSRPRPRSRLRERGRRGTKTKEDEGRNQERPGGDYISPLSRPDIEINSAASMPRRETAESDGEARGEMQEICVQSGGSDERGGDENAGYQAEDGEDGGEDYGEEVCGGVRVVGWRGKGGGNENGGGTANHVLWLHDADCGDSDATFGHAVCGADVGEDDCTAAAHCPEEGLEG</sequence>
<keyword evidence="3" id="KW-1185">Reference proteome</keyword>